<dbReference type="Proteomes" id="UP000299102">
    <property type="component" value="Unassembled WGS sequence"/>
</dbReference>
<keyword evidence="3" id="KW-1185">Reference proteome</keyword>
<accession>A0A4C1ZGP5</accession>
<protein>
    <submittedName>
        <fullName evidence="2">Uncharacterized protein</fullName>
    </submittedName>
</protein>
<gene>
    <name evidence="2" type="ORF">EVAR_64097_1</name>
</gene>
<evidence type="ECO:0000313" key="3">
    <source>
        <dbReference type="Proteomes" id="UP000299102"/>
    </source>
</evidence>
<feature type="compositionally biased region" description="Basic and acidic residues" evidence="1">
    <location>
        <begin position="64"/>
        <end position="94"/>
    </location>
</feature>
<proteinExistence type="predicted"/>
<sequence length="118" mass="13522">MGTILSARRPPDLSSRRSAAAPCACIFYKEAARARRARHGPRHARRHVHTSPPRNAQDIASRAEATRFFRRRFLECQERTRPGTEPRSRDDRRPPPAARARARARRARYASTPAQLNE</sequence>
<organism evidence="2 3">
    <name type="scientific">Eumeta variegata</name>
    <name type="common">Bagworm moth</name>
    <name type="synonym">Eumeta japonica</name>
    <dbReference type="NCBI Taxonomy" id="151549"/>
    <lineage>
        <taxon>Eukaryota</taxon>
        <taxon>Metazoa</taxon>
        <taxon>Ecdysozoa</taxon>
        <taxon>Arthropoda</taxon>
        <taxon>Hexapoda</taxon>
        <taxon>Insecta</taxon>
        <taxon>Pterygota</taxon>
        <taxon>Neoptera</taxon>
        <taxon>Endopterygota</taxon>
        <taxon>Lepidoptera</taxon>
        <taxon>Glossata</taxon>
        <taxon>Ditrysia</taxon>
        <taxon>Tineoidea</taxon>
        <taxon>Psychidae</taxon>
        <taxon>Oiketicinae</taxon>
        <taxon>Eumeta</taxon>
    </lineage>
</organism>
<name>A0A4C1ZGP5_EUMVA</name>
<comment type="caution">
    <text evidence="2">The sequence shown here is derived from an EMBL/GenBank/DDBJ whole genome shotgun (WGS) entry which is preliminary data.</text>
</comment>
<dbReference type="EMBL" id="BGZK01001827">
    <property type="protein sequence ID" value="GBP86968.1"/>
    <property type="molecule type" value="Genomic_DNA"/>
</dbReference>
<evidence type="ECO:0000256" key="1">
    <source>
        <dbReference type="SAM" id="MobiDB-lite"/>
    </source>
</evidence>
<feature type="compositionally biased region" description="Basic residues" evidence="1">
    <location>
        <begin position="36"/>
        <end position="49"/>
    </location>
</feature>
<feature type="region of interest" description="Disordered" evidence="1">
    <location>
        <begin position="36"/>
        <end position="118"/>
    </location>
</feature>
<reference evidence="2 3" key="1">
    <citation type="journal article" date="2019" name="Commun. Biol.">
        <title>The bagworm genome reveals a unique fibroin gene that provides high tensile strength.</title>
        <authorList>
            <person name="Kono N."/>
            <person name="Nakamura H."/>
            <person name="Ohtoshi R."/>
            <person name="Tomita M."/>
            <person name="Numata K."/>
            <person name="Arakawa K."/>
        </authorList>
    </citation>
    <scope>NUCLEOTIDE SEQUENCE [LARGE SCALE GENOMIC DNA]</scope>
</reference>
<evidence type="ECO:0000313" key="2">
    <source>
        <dbReference type="EMBL" id="GBP86968.1"/>
    </source>
</evidence>
<dbReference type="AlphaFoldDB" id="A0A4C1ZGP5"/>
<feature type="compositionally biased region" description="Low complexity" evidence="1">
    <location>
        <begin position="109"/>
        <end position="118"/>
    </location>
</feature>